<protein>
    <recommendedName>
        <fullName evidence="3">NmrA-like domain-containing protein</fullName>
    </recommendedName>
</protein>
<accession>A0ABQ0L4J1</accession>
<dbReference type="Proteomes" id="UP000815677">
    <property type="component" value="Unassembled WGS sequence"/>
</dbReference>
<dbReference type="InterPro" id="IPR008030">
    <property type="entry name" value="NmrA-like"/>
</dbReference>
<sequence>MSTSSYTSFAVFGAGTIGSPIIAGLAAKPNISVVAIGRPGSKSLQNLPAGAKAAAVDSADAAALSAVLKEHRVDVVVSALGTHGIAAQASIARVAKDAGVKLFVLSEFGFPTAGHKVGMFGDKNNAAEELKNIGLPSLRIYTGVFMEVIPLAFGYAQHKKFTIVGSGEVPVSMTSIGDIAGFTVHVLTTLPSSQLENKTFRIQGQRLKLNELGPIFNTTVEHVEELEGPMAKELKGLMLIADSGAGSTGWDGEAGKEGTGDAAAGSANKFWEGHQWKTVKEVHNL</sequence>
<dbReference type="PANTHER" id="PTHR47706:SF9">
    <property type="entry name" value="NMRA-LIKE DOMAIN-CONTAINING PROTEIN-RELATED"/>
    <property type="match status" value="1"/>
</dbReference>
<evidence type="ECO:0000313" key="5">
    <source>
        <dbReference type="Proteomes" id="UP000815677"/>
    </source>
</evidence>
<evidence type="ECO:0000313" key="4">
    <source>
        <dbReference type="EMBL" id="GAT46069.1"/>
    </source>
</evidence>
<organism evidence="4 5">
    <name type="scientific">Mycena chlorophos</name>
    <name type="common">Agaric fungus</name>
    <name type="synonym">Agaricus chlorophos</name>
    <dbReference type="NCBI Taxonomy" id="658473"/>
    <lineage>
        <taxon>Eukaryota</taxon>
        <taxon>Fungi</taxon>
        <taxon>Dikarya</taxon>
        <taxon>Basidiomycota</taxon>
        <taxon>Agaricomycotina</taxon>
        <taxon>Agaricomycetes</taxon>
        <taxon>Agaricomycetidae</taxon>
        <taxon>Agaricales</taxon>
        <taxon>Marasmiineae</taxon>
        <taxon>Mycenaceae</taxon>
        <taxon>Mycena</taxon>
    </lineage>
</organism>
<evidence type="ECO:0000256" key="1">
    <source>
        <dbReference type="ARBA" id="ARBA00022857"/>
    </source>
</evidence>
<reference evidence="4" key="1">
    <citation type="submission" date="2014-09" db="EMBL/GenBank/DDBJ databases">
        <title>Genome sequence of the luminous mushroom Mycena chlorophos for searching fungal bioluminescence genes.</title>
        <authorList>
            <person name="Tanaka Y."/>
            <person name="Kasuga D."/>
            <person name="Oba Y."/>
            <person name="Hase S."/>
            <person name="Sato K."/>
            <person name="Oba Y."/>
            <person name="Sakakibara Y."/>
        </authorList>
    </citation>
    <scope>NUCLEOTIDE SEQUENCE</scope>
</reference>
<feature type="domain" description="NmrA-like" evidence="3">
    <location>
        <begin position="10"/>
        <end position="281"/>
    </location>
</feature>
<evidence type="ECO:0000259" key="3">
    <source>
        <dbReference type="Pfam" id="PF05368"/>
    </source>
</evidence>
<dbReference type="Pfam" id="PF05368">
    <property type="entry name" value="NmrA"/>
    <property type="match status" value="1"/>
</dbReference>
<keyword evidence="2" id="KW-0560">Oxidoreductase</keyword>
<dbReference type="InterPro" id="IPR036291">
    <property type="entry name" value="NAD(P)-bd_dom_sf"/>
</dbReference>
<proteinExistence type="predicted"/>
<evidence type="ECO:0000256" key="2">
    <source>
        <dbReference type="ARBA" id="ARBA00023002"/>
    </source>
</evidence>
<keyword evidence="5" id="KW-1185">Reference proteome</keyword>
<name>A0ABQ0L4J1_MYCCL</name>
<dbReference type="SUPFAM" id="SSF51735">
    <property type="entry name" value="NAD(P)-binding Rossmann-fold domains"/>
    <property type="match status" value="1"/>
</dbReference>
<gene>
    <name evidence="4" type="ORF">MCHLO_03611</name>
</gene>
<dbReference type="PANTHER" id="PTHR47706">
    <property type="entry name" value="NMRA-LIKE FAMILY PROTEIN"/>
    <property type="match status" value="1"/>
</dbReference>
<dbReference type="EMBL" id="DF842131">
    <property type="protein sequence ID" value="GAT46069.1"/>
    <property type="molecule type" value="Genomic_DNA"/>
</dbReference>
<dbReference type="Gene3D" id="3.40.50.720">
    <property type="entry name" value="NAD(P)-binding Rossmann-like Domain"/>
    <property type="match status" value="1"/>
</dbReference>
<dbReference type="Gene3D" id="3.90.25.10">
    <property type="entry name" value="UDP-galactose 4-epimerase, domain 1"/>
    <property type="match status" value="1"/>
</dbReference>
<keyword evidence="1" id="KW-0521">NADP</keyword>
<dbReference type="InterPro" id="IPR051609">
    <property type="entry name" value="NmrA/Isoflavone_reductase-like"/>
</dbReference>